<name>A0ABP5YUZ0_9MICO</name>
<keyword evidence="2" id="KW-1185">Reference proteome</keyword>
<evidence type="ECO:0000313" key="2">
    <source>
        <dbReference type="Proteomes" id="UP001500730"/>
    </source>
</evidence>
<dbReference type="RefSeq" id="WP_344255424.1">
    <property type="nucleotide sequence ID" value="NZ_BAAARE010000011.1"/>
</dbReference>
<organism evidence="1 2">
    <name type="scientific">Terrabacter carboxydivorans</name>
    <dbReference type="NCBI Taxonomy" id="619730"/>
    <lineage>
        <taxon>Bacteria</taxon>
        <taxon>Bacillati</taxon>
        <taxon>Actinomycetota</taxon>
        <taxon>Actinomycetes</taxon>
        <taxon>Micrococcales</taxon>
        <taxon>Intrasporangiaceae</taxon>
        <taxon>Terrabacter</taxon>
    </lineage>
</organism>
<dbReference type="InterPro" id="IPR009097">
    <property type="entry name" value="Cyclic_Pdiesterase"/>
</dbReference>
<reference evidence="2" key="1">
    <citation type="journal article" date="2019" name="Int. J. Syst. Evol. Microbiol.">
        <title>The Global Catalogue of Microorganisms (GCM) 10K type strain sequencing project: providing services to taxonomists for standard genome sequencing and annotation.</title>
        <authorList>
            <consortium name="The Broad Institute Genomics Platform"/>
            <consortium name="The Broad Institute Genome Sequencing Center for Infectious Disease"/>
            <person name="Wu L."/>
            <person name="Ma J."/>
        </authorList>
    </citation>
    <scope>NUCLEOTIDE SEQUENCE [LARGE SCALE GENOMIC DNA]</scope>
    <source>
        <strain evidence="2">JCM 16259</strain>
    </source>
</reference>
<dbReference type="GO" id="GO:0016874">
    <property type="term" value="F:ligase activity"/>
    <property type="evidence" value="ECO:0007669"/>
    <property type="project" value="UniProtKB-KW"/>
</dbReference>
<dbReference type="SUPFAM" id="SSF55144">
    <property type="entry name" value="LigT-like"/>
    <property type="match status" value="1"/>
</dbReference>
<gene>
    <name evidence="1" type="ORF">GCM10009858_26760</name>
</gene>
<accession>A0ABP5YUZ0</accession>
<dbReference type="EMBL" id="BAAARE010000011">
    <property type="protein sequence ID" value="GAA2487488.1"/>
    <property type="molecule type" value="Genomic_DNA"/>
</dbReference>
<keyword evidence="1" id="KW-0436">Ligase</keyword>
<comment type="caution">
    <text evidence="1">The sequence shown here is derived from an EMBL/GenBank/DDBJ whole genome shotgun (WGS) entry which is preliminary data.</text>
</comment>
<proteinExistence type="predicted"/>
<protein>
    <submittedName>
        <fullName evidence="1">2'-5' RNA ligase family protein</fullName>
    </submittedName>
</protein>
<dbReference type="Proteomes" id="UP001500730">
    <property type="component" value="Unassembled WGS sequence"/>
</dbReference>
<dbReference type="Gene3D" id="3.90.1140.10">
    <property type="entry name" value="Cyclic phosphodiesterase"/>
    <property type="match status" value="1"/>
</dbReference>
<dbReference type="Pfam" id="PF13563">
    <property type="entry name" value="2_5_RNA_ligase2"/>
    <property type="match status" value="1"/>
</dbReference>
<evidence type="ECO:0000313" key="1">
    <source>
        <dbReference type="EMBL" id="GAA2487488.1"/>
    </source>
</evidence>
<sequence length="201" mass="21394">MPAVPPATAAGSGHSVLQVPVPELEPFVLDRTLHYDTDYVSADPDFVHAHVTALAPFLDEPHLTPSALELVAEIAGATAAFDFTLHRVDTFPNGIVHLLPEPAMPFATLTATLWQAFPQCPPYAGRYGDVVPHLTLDALSADVTEASTRELVGEHLPARCRADRLDLAWYEPGACRILHSWTLGAGARGVSSSSSPGRTAG</sequence>